<dbReference type="InterPro" id="IPR020891">
    <property type="entry name" value="UPF0758_CS"/>
</dbReference>
<evidence type="ECO:0000256" key="6">
    <source>
        <dbReference type="RuleBase" id="RU003797"/>
    </source>
</evidence>
<dbReference type="InterPro" id="IPR037518">
    <property type="entry name" value="MPN"/>
</dbReference>
<dbReference type="InterPro" id="IPR001405">
    <property type="entry name" value="UPF0758"/>
</dbReference>
<organism evidence="8 9">
    <name type="scientific">Saltatorellus ferox</name>
    <dbReference type="NCBI Taxonomy" id="2528018"/>
    <lineage>
        <taxon>Bacteria</taxon>
        <taxon>Pseudomonadati</taxon>
        <taxon>Planctomycetota</taxon>
        <taxon>Planctomycetia</taxon>
        <taxon>Planctomycetia incertae sedis</taxon>
        <taxon>Saltatorellus</taxon>
    </lineage>
</organism>
<dbReference type="RefSeq" id="WP_145196652.1">
    <property type="nucleotide sequence ID" value="NZ_CP036434.1"/>
</dbReference>
<evidence type="ECO:0000256" key="4">
    <source>
        <dbReference type="ARBA" id="ARBA00022833"/>
    </source>
</evidence>
<dbReference type="Pfam" id="PF04002">
    <property type="entry name" value="RadC"/>
    <property type="match status" value="1"/>
</dbReference>
<dbReference type="PANTHER" id="PTHR30471:SF3">
    <property type="entry name" value="UPF0758 PROTEIN YEES-RELATED"/>
    <property type="match status" value="1"/>
</dbReference>
<dbReference type="GO" id="GO:0046872">
    <property type="term" value="F:metal ion binding"/>
    <property type="evidence" value="ECO:0007669"/>
    <property type="project" value="UniProtKB-KW"/>
</dbReference>
<dbReference type="Gene3D" id="3.40.140.10">
    <property type="entry name" value="Cytidine Deaminase, domain 2"/>
    <property type="match status" value="1"/>
</dbReference>
<name>A0A518EQU3_9BACT</name>
<keyword evidence="9" id="KW-1185">Reference proteome</keyword>
<dbReference type="EMBL" id="CP036434">
    <property type="protein sequence ID" value="QDV06454.1"/>
    <property type="molecule type" value="Genomic_DNA"/>
</dbReference>
<evidence type="ECO:0000256" key="5">
    <source>
        <dbReference type="ARBA" id="ARBA00023049"/>
    </source>
</evidence>
<dbReference type="Proteomes" id="UP000320390">
    <property type="component" value="Chromosome"/>
</dbReference>
<comment type="similarity">
    <text evidence="6">Belongs to the UPF0758 family.</text>
</comment>
<keyword evidence="1" id="KW-0645">Protease</keyword>
<sequence length="217" mass="23661">MDQLNSEGMGLDAPLREALWAVVGNGRRAGRGTRAAVEQALRDHGLGVLARLQRDALAEVCGLTESQAARLAASFQLGRAAERARMGERPSLKRPDDVARFLAPELRGLEIETFQALVLDARHRLKVRVEVSRGTLTMAPVHPREVFAPALRLRGAAVIVAHNHPSGDPEPSAEDFEVTARLVEAGRVVGVPLLDHVVCAGERWVSIRESGRWPRET</sequence>
<reference evidence="8 9" key="1">
    <citation type="submission" date="2019-02" db="EMBL/GenBank/DDBJ databases">
        <title>Deep-cultivation of Planctomycetes and their phenomic and genomic characterization uncovers novel biology.</title>
        <authorList>
            <person name="Wiegand S."/>
            <person name="Jogler M."/>
            <person name="Boedeker C."/>
            <person name="Pinto D."/>
            <person name="Vollmers J."/>
            <person name="Rivas-Marin E."/>
            <person name="Kohn T."/>
            <person name="Peeters S.H."/>
            <person name="Heuer A."/>
            <person name="Rast P."/>
            <person name="Oberbeckmann S."/>
            <person name="Bunk B."/>
            <person name="Jeske O."/>
            <person name="Meyerdierks A."/>
            <person name="Storesund J.E."/>
            <person name="Kallscheuer N."/>
            <person name="Luecker S."/>
            <person name="Lage O.M."/>
            <person name="Pohl T."/>
            <person name="Merkel B.J."/>
            <person name="Hornburger P."/>
            <person name="Mueller R.-W."/>
            <person name="Bruemmer F."/>
            <person name="Labrenz M."/>
            <person name="Spormann A.M."/>
            <person name="Op den Camp H."/>
            <person name="Overmann J."/>
            <person name="Amann R."/>
            <person name="Jetten M.S.M."/>
            <person name="Mascher T."/>
            <person name="Medema M.H."/>
            <person name="Devos D.P."/>
            <person name="Kaster A.-K."/>
            <person name="Ovreas L."/>
            <person name="Rohde M."/>
            <person name="Galperin M.Y."/>
            <person name="Jogler C."/>
        </authorList>
    </citation>
    <scope>NUCLEOTIDE SEQUENCE [LARGE SCALE GENOMIC DNA]</scope>
    <source>
        <strain evidence="8 9">Poly30</strain>
    </source>
</reference>
<proteinExistence type="inferred from homology"/>
<evidence type="ECO:0000256" key="2">
    <source>
        <dbReference type="ARBA" id="ARBA00022723"/>
    </source>
</evidence>
<evidence type="ECO:0000259" key="7">
    <source>
        <dbReference type="PROSITE" id="PS50249"/>
    </source>
</evidence>
<accession>A0A518EQU3</accession>
<evidence type="ECO:0000256" key="3">
    <source>
        <dbReference type="ARBA" id="ARBA00022801"/>
    </source>
</evidence>
<dbReference type="CDD" id="cd08071">
    <property type="entry name" value="MPN_DUF2466"/>
    <property type="match status" value="1"/>
</dbReference>
<keyword evidence="3" id="KW-0378">Hydrolase</keyword>
<dbReference type="GO" id="GO:0006508">
    <property type="term" value="P:proteolysis"/>
    <property type="evidence" value="ECO:0007669"/>
    <property type="project" value="UniProtKB-KW"/>
</dbReference>
<dbReference type="PROSITE" id="PS50249">
    <property type="entry name" value="MPN"/>
    <property type="match status" value="1"/>
</dbReference>
<evidence type="ECO:0000256" key="1">
    <source>
        <dbReference type="ARBA" id="ARBA00022670"/>
    </source>
</evidence>
<evidence type="ECO:0000313" key="8">
    <source>
        <dbReference type="EMBL" id="QDV06454.1"/>
    </source>
</evidence>
<dbReference type="PANTHER" id="PTHR30471">
    <property type="entry name" value="DNA REPAIR PROTEIN RADC"/>
    <property type="match status" value="1"/>
</dbReference>
<evidence type="ECO:0000313" key="9">
    <source>
        <dbReference type="Proteomes" id="UP000320390"/>
    </source>
</evidence>
<dbReference type="GO" id="GO:0008237">
    <property type="term" value="F:metallopeptidase activity"/>
    <property type="evidence" value="ECO:0007669"/>
    <property type="project" value="UniProtKB-KW"/>
</dbReference>
<gene>
    <name evidence="8" type="ORF">Poly30_19640</name>
</gene>
<protein>
    <recommendedName>
        <fullName evidence="7">MPN domain-containing protein</fullName>
    </recommendedName>
</protein>
<dbReference type="NCBIfam" id="TIGR00608">
    <property type="entry name" value="radc"/>
    <property type="match status" value="1"/>
</dbReference>
<dbReference type="PROSITE" id="PS01302">
    <property type="entry name" value="UPF0758"/>
    <property type="match status" value="1"/>
</dbReference>
<keyword evidence="5" id="KW-0482">Metalloprotease</keyword>
<dbReference type="OrthoDB" id="9804482at2"/>
<dbReference type="AlphaFoldDB" id="A0A518EQU3"/>
<keyword evidence="2" id="KW-0479">Metal-binding</keyword>
<dbReference type="InterPro" id="IPR025657">
    <property type="entry name" value="RadC_JAB"/>
</dbReference>
<feature type="domain" description="MPN" evidence="7">
    <location>
        <begin position="91"/>
        <end position="213"/>
    </location>
</feature>
<keyword evidence="4" id="KW-0862">Zinc</keyword>